<evidence type="ECO:0000256" key="7">
    <source>
        <dbReference type="ARBA" id="ARBA00023136"/>
    </source>
</evidence>
<dbReference type="Proteomes" id="UP000007947">
    <property type="component" value="Chromosome"/>
</dbReference>
<dbReference type="HOGENOM" id="CLU_004624_0_2_11"/>
<name>F5XL29_MICPN</name>
<organism evidence="15 16">
    <name type="scientific">Microlunatus phosphovorus (strain ATCC 700054 / DSM 10555 / JCM 9379 / NBRC 101784 / NCIMB 13414 / VKM Ac-1990 / NM-1)</name>
    <dbReference type="NCBI Taxonomy" id="1032480"/>
    <lineage>
        <taxon>Bacteria</taxon>
        <taxon>Bacillati</taxon>
        <taxon>Actinomycetota</taxon>
        <taxon>Actinomycetes</taxon>
        <taxon>Propionibacteriales</taxon>
        <taxon>Propionibacteriaceae</taxon>
        <taxon>Microlunatus</taxon>
    </lineage>
</organism>
<evidence type="ECO:0000313" key="15">
    <source>
        <dbReference type="EMBL" id="BAK33717.1"/>
    </source>
</evidence>
<evidence type="ECO:0000256" key="1">
    <source>
        <dbReference type="ARBA" id="ARBA00004401"/>
    </source>
</evidence>
<evidence type="ECO:0000256" key="13">
    <source>
        <dbReference type="RuleBase" id="RU361153"/>
    </source>
</evidence>
<dbReference type="AlphaFoldDB" id="F5XL29"/>
<keyword evidence="2" id="KW-1003">Cell membrane</keyword>
<dbReference type="STRING" id="1032480.MLP_07030"/>
<evidence type="ECO:0000256" key="4">
    <source>
        <dbReference type="ARBA" id="ARBA00022801"/>
    </source>
</evidence>
<keyword evidence="4 13" id="KW-0378">Hydrolase</keyword>
<evidence type="ECO:0000256" key="5">
    <source>
        <dbReference type="ARBA" id="ARBA00022968"/>
    </source>
</evidence>
<dbReference type="GO" id="GO:0005576">
    <property type="term" value="C:extracellular region"/>
    <property type="evidence" value="ECO:0007669"/>
    <property type="project" value="TreeGrafter"/>
</dbReference>
<reference evidence="15 16" key="1">
    <citation type="submission" date="2011-05" db="EMBL/GenBank/DDBJ databases">
        <title>Whole genome sequence of Microlunatus phosphovorus NM-1.</title>
        <authorList>
            <person name="Hosoyama A."/>
            <person name="Sasaki K."/>
            <person name="Harada T."/>
            <person name="Igarashi R."/>
            <person name="Kawakoshi A."/>
            <person name="Sasagawa M."/>
            <person name="Fukada J."/>
            <person name="Nakamura S."/>
            <person name="Katano Y."/>
            <person name="Hanada S."/>
            <person name="Kamagata Y."/>
            <person name="Nakamura N."/>
            <person name="Yamazaki S."/>
            <person name="Fujita N."/>
        </authorList>
    </citation>
    <scope>NUCLEOTIDE SEQUENCE [LARGE SCALE GENOMIC DNA]</scope>
    <source>
        <strain evidence="16">ATCC 700054 / DSM 10555 / JCM 9379 / NBRC 101784 / NCIMB 13414 / VKM Ac-1990 / NM-1</strain>
    </source>
</reference>
<evidence type="ECO:0000259" key="14">
    <source>
        <dbReference type="Pfam" id="PF00150"/>
    </source>
</evidence>
<keyword evidence="6" id="KW-1133">Transmembrane helix</keyword>
<keyword evidence="5" id="KW-0735">Signal-anchor</keyword>
<accession>F5XL29</accession>
<keyword evidence="7" id="KW-0472">Membrane</keyword>
<dbReference type="InterPro" id="IPR017853">
    <property type="entry name" value="GH"/>
</dbReference>
<evidence type="ECO:0000256" key="2">
    <source>
        <dbReference type="ARBA" id="ARBA00022475"/>
    </source>
</evidence>
<comment type="function">
    <text evidence="11">Glucosidase involved in the degradation of cellulosic biomass. Active on lichenan.</text>
</comment>
<evidence type="ECO:0000256" key="3">
    <source>
        <dbReference type="ARBA" id="ARBA00022692"/>
    </source>
</evidence>
<dbReference type="GO" id="GO:0005886">
    <property type="term" value="C:plasma membrane"/>
    <property type="evidence" value="ECO:0007669"/>
    <property type="project" value="UniProtKB-SubCell"/>
</dbReference>
<dbReference type="PANTHER" id="PTHR31297">
    <property type="entry name" value="GLUCAN ENDO-1,6-BETA-GLUCOSIDASE B"/>
    <property type="match status" value="1"/>
</dbReference>
<dbReference type="Gene3D" id="3.20.20.80">
    <property type="entry name" value="Glycosidases"/>
    <property type="match status" value="1"/>
</dbReference>
<keyword evidence="16" id="KW-1185">Reference proteome</keyword>
<keyword evidence="9 13" id="KW-0326">Glycosidase</keyword>
<gene>
    <name evidence="15" type="ordered locus">MLP_07030</name>
</gene>
<keyword evidence="3" id="KW-0812">Transmembrane</keyword>
<proteinExistence type="inferred from homology"/>
<dbReference type="GO" id="GO:0009251">
    <property type="term" value="P:glucan catabolic process"/>
    <property type="evidence" value="ECO:0007669"/>
    <property type="project" value="TreeGrafter"/>
</dbReference>
<dbReference type="OrthoDB" id="4771662at2"/>
<evidence type="ECO:0000313" key="16">
    <source>
        <dbReference type="Proteomes" id="UP000007947"/>
    </source>
</evidence>
<evidence type="ECO:0000256" key="9">
    <source>
        <dbReference type="ARBA" id="ARBA00023295"/>
    </source>
</evidence>
<dbReference type="GO" id="GO:0008422">
    <property type="term" value="F:beta-glucosidase activity"/>
    <property type="evidence" value="ECO:0007669"/>
    <property type="project" value="TreeGrafter"/>
</dbReference>
<protein>
    <recommendedName>
        <fullName evidence="12">Exo-1,3-beta-glucanase D</fullName>
    </recommendedName>
</protein>
<keyword evidence="8" id="KW-0325">Glycoprotein</keyword>
<dbReference type="PANTHER" id="PTHR31297:SF34">
    <property type="entry name" value="GLUCAN 1,3-BETA-GLUCOSIDASE 2"/>
    <property type="match status" value="1"/>
</dbReference>
<dbReference type="SUPFAM" id="SSF51445">
    <property type="entry name" value="(Trans)glycosidases"/>
    <property type="match status" value="1"/>
</dbReference>
<dbReference type="InterPro" id="IPR050386">
    <property type="entry name" value="Glycosyl_hydrolase_5"/>
</dbReference>
<keyword evidence="10" id="KW-0961">Cell wall biogenesis/degradation</keyword>
<dbReference type="InterPro" id="IPR001547">
    <property type="entry name" value="Glyco_hydro_5"/>
</dbReference>
<evidence type="ECO:0000256" key="8">
    <source>
        <dbReference type="ARBA" id="ARBA00023180"/>
    </source>
</evidence>
<evidence type="ECO:0000256" key="6">
    <source>
        <dbReference type="ARBA" id="ARBA00022989"/>
    </source>
</evidence>
<dbReference type="GO" id="GO:0071555">
    <property type="term" value="P:cell wall organization"/>
    <property type="evidence" value="ECO:0007669"/>
    <property type="project" value="UniProtKB-KW"/>
</dbReference>
<evidence type="ECO:0000256" key="11">
    <source>
        <dbReference type="ARBA" id="ARBA00037126"/>
    </source>
</evidence>
<dbReference type="eggNOG" id="COG2730">
    <property type="taxonomic scope" value="Bacteria"/>
</dbReference>
<evidence type="ECO:0000256" key="10">
    <source>
        <dbReference type="ARBA" id="ARBA00023316"/>
    </source>
</evidence>
<dbReference type="KEGG" id="mph:MLP_07030"/>
<sequence length="370" mass="41700">MIKGVNLGNWLVLEKWMSPSLFEGTTAEDETALCQQLDPALKLERFRTHRNGYISERDFAYLAGLGIEAVRIPVPYFVFGDVGPFVGCIEYVDAAFEWAAEYGLKVMLDLHTVPGSQNGFDNGGLCGVCRWHRDPEGVAFVLDLLERLTLRYRSHQAFWAIEIVNEPISPELWVALDIPSRYPAANPEDAVGSEGVPSDFLRQFYRDAYRRIRAADPAVTIVFHDGFRLAEWGSFFADEGFENYLLDTHLYLMVHTWTAGDTDVDGYLRYIDTDFRPALAAAAQHSPLIVGEWCMNTAAGAIVTADRATRRDYYRRLTEAQLDAWSVTQGWFYWSYKLQVRGAGLDGWDLGKAVSLGYFPAGWLTPTSDS</sequence>
<dbReference type="GO" id="GO:0009986">
    <property type="term" value="C:cell surface"/>
    <property type="evidence" value="ECO:0007669"/>
    <property type="project" value="TreeGrafter"/>
</dbReference>
<comment type="subcellular location">
    <subcellularLocation>
        <location evidence="1">Cell membrane</location>
        <topology evidence="1">Single-pass type II membrane protein</topology>
    </subcellularLocation>
</comment>
<comment type="similarity">
    <text evidence="13">Belongs to the glycosyl hydrolase 5 (cellulase A) family.</text>
</comment>
<dbReference type="EMBL" id="AP012204">
    <property type="protein sequence ID" value="BAK33717.1"/>
    <property type="molecule type" value="Genomic_DNA"/>
</dbReference>
<feature type="domain" description="Glycoside hydrolase family 5" evidence="14">
    <location>
        <begin position="45"/>
        <end position="316"/>
    </location>
</feature>
<evidence type="ECO:0000256" key="12">
    <source>
        <dbReference type="ARBA" id="ARBA00041260"/>
    </source>
</evidence>
<dbReference type="Pfam" id="PF00150">
    <property type="entry name" value="Cellulase"/>
    <property type="match status" value="1"/>
</dbReference>